<evidence type="ECO:0000313" key="1">
    <source>
        <dbReference type="EMBL" id="KAH7849108.1"/>
    </source>
</evidence>
<dbReference type="EMBL" id="CM037157">
    <property type="protein sequence ID" value="KAH7849108.1"/>
    <property type="molecule type" value="Genomic_DNA"/>
</dbReference>
<proteinExistence type="predicted"/>
<comment type="caution">
    <text evidence="1">The sequence shown here is derived from an EMBL/GenBank/DDBJ whole genome shotgun (WGS) entry which is preliminary data.</text>
</comment>
<reference evidence="1 2" key="1">
    <citation type="journal article" date="2021" name="Hortic Res">
        <title>High-quality reference genome and annotation aids understanding of berry development for evergreen blueberry (Vaccinium darrowii).</title>
        <authorList>
            <person name="Yu J."/>
            <person name="Hulse-Kemp A.M."/>
            <person name="Babiker E."/>
            <person name="Staton M."/>
        </authorList>
    </citation>
    <scope>NUCLEOTIDE SEQUENCE [LARGE SCALE GENOMIC DNA]</scope>
    <source>
        <strain evidence="2">cv. NJ 8807/NJ 8810</strain>
        <tissue evidence="1">Young leaf</tissue>
    </source>
</reference>
<keyword evidence="2" id="KW-1185">Reference proteome</keyword>
<gene>
    <name evidence="1" type="ORF">Vadar_013085</name>
</gene>
<dbReference type="Proteomes" id="UP000828048">
    <property type="component" value="Chromosome 7"/>
</dbReference>
<evidence type="ECO:0000313" key="2">
    <source>
        <dbReference type="Proteomes" id="UP000828048"/>
    </source>
</evidence>
<protein>
    <submittedName>
        <fullName evidence="1">Uncharacterized protein</fullName>
    </submittedName>
</protein>
<name>A0ACB7Y6D3_9ERIC</name>
<organism evidence="1 2">
    <name type="scientific">Vaccinium darrowii</name>
    <dbReference type="NCBI Taxonomy" id="229202"/>
    <lineage>
        <taxon>Eukaryota</taxon>
        <taxon>Viridiplantae</taxon>
        <taxon>Streptophyta</taxon>
        <taxon>Embryophyta</taxon>
        <taxon>Tracheophyta</taxon>
        <taxon>Spermatophyta</taxon>
        <taxon>Magnoliopsida</taxon>
        <taxon>eudicotyledons</taxon>
        <taxon>Gunneridae</taxon>
        <taxon>Pentapetalae</taxon>
        <taxon>asterids</taxon>
        <taxon>Ericales</taxon>
        <taxon>Ericaceae</taxon>
        <taxon>Vaccinioideae</taxon>
        <taxon>Vaccinieae</taxon>
        <taxon>Vaccinium</taxon>
    </lineage>
</organism>
<accession>A0ACB7Y6D3</accession>
<sequence>MQAKVSKSSTEFGVEHDVAGLDVTVEPLWSYPLWREEVFVEVAIGHVVGIKQQLPMLVTPSSSIAKWGVGSCLNPRLVFASAFF</sequence>